<evidence type="ECO:0000313" key="1">
    <source>
        <dbReference type="EMBL" id="ACO68878.1"/>
    </source>
</evidence>
<dbReference type="eggNOG" id="ENOG502S6HX">
    <property type="taxonomic scope" value="Eukaryota"/>
</dbReference>
<dbReference type="InParanoid" id="C1FE06"/>
<dbReference type="InterPro" id="IPR010530">
    <property type="entry name" value="B12D"/>
</dbReference>
<keyword evidence="2" id="KW-1185">Reference proteome</keyword>
<evidence type="ECO:0008006" key="3">
    <source>
        <dbReference type="Google" id="ProtNLM"/>
    </source>
</evidence>
<dbReference type="RefSeq" id="XP_002507620.1">
    <property type="nucleotide sequence ID" value="XM_002507574.1"/>
</dbReference>
<dbReference type="GeneID" id="8250539"/>
<accession>C1FE06</accession>
<protein>
    <recommendedName>
        <fullName evidence="3">NADH-ubiquinone reductase complex 1 MLRQ subunit</fullName>
    </recommendedName>
</protein>
<dbReference type="STRING" id="296587.C1FE06"/>
<organism evidence="1 2">
    <name type="scientific">Micromonas commoda (strain RCC299 / NOUM17 / CCMP2709)</name>
    <name type="common">Picoplanktonic green alga</name>
    <dbReference type="NCBI Taxonomy" id="296587"/>
    <lineage>
        <taxon>Eukaryota</taxon>
        <taxon>Viridiplantae</taxon>
        <taxon>Chlorophyta</taxon>
        <taxon>Mamiellophyceae</taxon>
        <taxon>Mamiellales</taxon>
        <taxon>Mamiellaceae</taxon>
        <taxon>Micromonas</taxon>
    </lineage>
</organism>
<dbReference type="Proteomes" id="UP000002009">
    <property type="component" value="Chromosome 1"/>
</dbReference>
<dbReference type="Pfam" id="PF06522">
    <property type="entry name" value="B12D"/>
    <property type="match status" value="1"/>
</dbReference>
<dbReference type="KEGG" id="mis:MICPUN_107550"/>
<dbReference type="EMBL" id="CP001574">
    <property type="protein sequence ID" value="ACO68878.1"/>
    <property type="molecule type" value="Genomic_DNA"/>
</dbReference>
<evidence type="ECO:0000313" key="2">
    <source>
        <dbReference type="Proteomes" id="UP000002009"/>
    </source>
</evidence>
<gene>
    <name evidence="1" type="ORF">MICPUN_107550</name>
</gene>
<name>C1FE06_MICCC</name>
<dbReference type="AlphaFoldDB" id="C1FE06"/>
<proteinExistence type="predicted"/>
<dbReference type="PANTHER" id="PTHR33417">
    <property type="entry name" value="G-BOX BINDING PROTEIN"/>
    <property type="match status" value="1"/>
</dbReference>
<dbReference type="OMA" id="WREIWIR"/>
<dbReference type="FunCoup" id="C1FE06">
    <property type="interactions" value="322"/>
</dbReference>
<sequence>MSGVAAKTWREIWIRPEVYPIVAAIGGAVSLCTFFCARQISSSPGFRVWKDGRAHEGIPEEKFRVKEGVNWREHFVRRAMRDTKPAIFPGLNDAMTSPK</sequence>
<dbReference type="OrthoDB" id="202195at2759"/>
<reference evidence="1 2" key="1">
    <citation type="journal article" date="2009" name="Science">
        <title>Green evolution and dynamic adaptations revealed by genomes of the marine picoeukaryotes Micromonas.</title>
        <authorList>
            <person name="Worden A.Z."/>
            <person name="Lee J.H."/>
            <person name="Mock T."/>
            <person name="Rouze P."/>
            <person name="Simmons M.P."/>
            <person name="Aerts A.L."/>
            <person name="Allen A.E."/>
            <person name="Cuvelier M.L."/>
            <person name="Derelle E."/>
            <person name="Everett M.V."/>
            <person name="Foulon E."/>
            <person name="Grimwood J."/>
            <person name="Gundlach H."/>
            <person name="Henrissat B."/>
            <person name="Napoli C."/>
            <person name="McDonald S.M."/>
            <person name="Parker M.S."/>
            <person name="Rombauts S."/>
            <person name="Salamov A."/>
            <person name="Von Dassow P."/>
            <person name="Badger J.H."/>
            <person name="Coutinho P.M."/>
            <person name="Demir E."/>
            <person name="Dubchak I."/>
            <person name="Gentemann C."/>
            <person name="Eikrem W."/>
            <person name="Gready J.E."/>
            <person name="John U."/>
            <person name="Lanier W."/>
            <person name="Lindquist E.A."/>
            <person name="Lucas S."/>
            <person name="Mayer K.F."/>
            <person name="Moreau H."/>
            <person name="Not F."/>
            <person name="Otillar R."/>
            <person name="Panaud O."/>
            <person name="Pangilinan J."/>
            <person name="Paulsen I."/>
            <person name="Piegu B."/>
            <person name="Poliakov A."/>
            <person name="Robbens S."/>
            <person name="Schmutz J."/>
            <person name="Toulza E."/>
            <person name="Wyss T."/>
            <person name="Zelensky A."/>
            <person name="Zhou K."/>
            <person name="Armbrust E.V."/>
            <person name="Bhattacharya D."/>
            <person name="Goodenough U.W."/>
            <person name="Van de Peer Y."/>
            <person name="Grigoriev I.V."/>
        </authorList>
    </citation>
    <scope>NUCLEOTIDE SEQUENCE [LARGE SCALE GENOMIC DNA]</scope>
    <source>
        <strain evidence="2">RCC299 / NOUM17</strain>
    </source>
</reference>